<dbReference type="Proteomes" id="UP000629371">
    <property type="component" value="Unassembled WGS sequence"/>
</dbReference>
<keyword evidence="1" id="KW-0812">Transmembrane</keyword>
<evidence type="ECO:0000313" key="2">
    <source>
        <dbReference type="EMBL" id="MBL1093381.1"/>
    </source>
</evidence>
<comment type="caution">
    <text evidence="2">The sequence shown here is derived from an EMBL/GenBank/DDBJ whole genome shotgun (WGS) entry which is preliminary data.</text>
</comment>
<evidence type="ECO:0000313" key="3">
    <source>
        <dbReference type="Proteomes" id="UP000629371"/>
    </source>
</evidence>
<name>A0ABS1N013_9ACTN</name>
<accession>A0ABS1N013</accession>
<gene>
    <name evidence="2" type="ORF">JK360_29305</name>
</gene>
<feature type="transmembrane region" description="Helical" evidence="1">
    <location>
        <begin position="157"/>
        <end position="178"/>
    </location>
</feature>
<dbReference type="EMBL" id="JAERRI010000019">
    <property type="protein sequence ID" value="MBL1093381.1"/>
    <property type="molecule type" value="Genomic_DNA"/>
</dbReference>
<organism evidence="2 3">
    <name type="scientific">Streptomyces siderophoricus</name>
    <dbReference type="NCBI Taxonomy" id="2802281"/>
    <lineage>
        <taxon>Bacteria</taxon>
        <taxon>Bacillati</taxon>
        <taxon>Actinomycetota</taxon>
        <taxon>Actinomycetes</taxon>
        <taxon>Kitasatosporales</taxon>
        <taxon>Streptomycetaceae</taxon>
        <taxon>Streptomyces</taxon>
    </lineage>
</organism>
<evidence type="ECO:0000256" key="1">
    <source>
        <dbReference type="SAM" id="Phobius"/>
    </source>
</evidence>
<proteinExistence type="predicted"/>
<reference evidence="2 3" key="1">
    <citation type="submission" date="2021-01" db="EMBL/GenBank/DDBJ databases">
        <title>WGS of actinomycetes isolated from Thailand.</title>
        <authorList>
            <person name="Thawai C."/>
        </authorList>
    </citation>
    <scope>NUCLEOTIDE SEQUENCE [LARGE SCALE GENOMIC DNA]</scope>
    <source>
        <strain evidence="2 3">CH9-7</strain>
    </source>
</reference>
<feature type="transmembrane region" description="Helical" evidence="1">
    <location>
        <begin position="127"/>
        <end position="145"/>
    </location>
</feature>
<keyword evidence="1" id="KW-0472">Membrane</keyword>
<sequence length="215" mass="22268">MTAGSVSRAVRAAIFAAVCVTTAALGHALMSAQPLPWWALVAALGTTGSAAWWLAGRERGGFAVTGSTVVAQLALHTLFGLAQSCQASDLAGMPDMPAISAASMSDMGAMHHDMSQMQMMHPGHGTLGMFLAHALAALLCGLWMWRGEAAAFRLARSAAAALFAPLLLVLATLGWTGLKPPARPVAGAGHVLRLHGLLLQHVLSRRGPPSRSFSC</sequence>
<feature type="transmembrane region" description="Helical" evidence="1">
    <location>
        <begin position="62"/>
        <end position="82"/>
    </location>
</feature>
<keyword evidence="1" id="KW-1133">Transmembrane helix</keyword>
<evidence type="ECO:0008006" key="4">
    <source>
        <dbReference type="Google" id="ProtNLM"/>
    </source>
</evidence>
<feature type="transmembrane region" description="Helical" evidence="1">
    <location>
        <begin position="35"/>
        <end position="55"/>
    </location>
</feature>
<protein>
    <recommendedName>
        <fullName evidence="4">Integral membrane protein</fullName>
    </recommendedName>
</protein>
<feature type="transmembrane region" description="Helical" evidence="1">
    <location>
        <begin position="12"/>
        <end position="29"/>
    </location>
</feature>
<keyword evidence="3" id="KW-1185">Reference proteome</keyword>